<reference evidence="1 3" key="1">
    <citation type="submission" date="2019-11" db="EMBL/GenBank/DDBJ databases">
        <title>Genomes of ocular Pseudomonas aeruginosa isolates.</title>
        <authorList>
            <person name="Khan M."/>
            <person name="Rice S.A."/>
            <person name="Willcox M.D.P."/>
            <person name="Stapleton F."/>
        </authorList>
    </citation>
    <scope>NUCLEOTIDE SEQUENCE [LARGE SCALE GENOMIC DNA]</scope>
    <source>
        <strain evidence="1 3">PA221</strain>
    </source>
</reference>
<dbReference type="Proteomes" id="UP000433532">
    <property type="component" value="Unassembled WGS sequence"/>
</dbReference>
<dbReference type="Proteomes" id="UP001297540">
    <property type="component" value="Chromosome"/>
</dbReference>
<reference evidence="2" key="3">
    <citation type="submission" date="2023-10" db="EMBL/GenBank/DDBJ databases">
        <title>Pathogen: clinical or host-associated sample.</title>
        <authorList>
            <person name="Hergert J."/>
            <person name="Casey R."/>
            <person name="Wagner J."/>
            <person name="Young E.L."/>
            <person name="Oakeson K.F."/>
        </authorList>
    </citation>
    <scope>NUCLEOTIDE SEQUENCE</scope>
    <source>
        <strain evidence="2">2021CK-01020</strain>
    </source>
</reference>
<evidence type="ECO:0000313" key="3">
    <source>
        <dbReference type="Proteomes" id="UP000433532"/>
    </source>
</evidence>
<dbReference type="EMBL" id="WOAD01000017">
    <property type="protein sequence ID" value="MUI37207.1"/>
    <property type="molecule type" value="Genomic_DNA"/>
</dbReference>
<accession>A0A071LC37</accession>
<proteinExistence type="predicted"/>
<dbReference type="KEGG" id="paeb:NCGM1900_3960"/>
<evidence type="ECO:0000313" key="1">
    <source>
        <dbReference type="EMBL" id="MUI37207.1"/>
    </source>
</evidence>
<gene>
    <name evidence="1" type="ORF">GNQ48_19565</name>
    <name evidence="2" type="ORF">L4V69_17175</name>
</gene>
<sequence length="95" mass="10311">MDVPPTVQDEQAVSRQLHSLSVRNLAHLAAALTQLGFELSRSSDPGTRQAANAFIGQLANINQDIDRQIELLGALDADSVGFRLLDEVQYPDAPE</sequence>
<name>A0A071LC37_PSEAI</name>
<protein>
    <submittedName>
        <fullName evidence="1">Uncharacterized protein</fullName>
    </submittedName>
</protein>
<reference evidence="2" key="2">
    <citation type="submission" date="2023-06" db="EMBL/GenBank/DDBJ databases">
        <authorList>
            <consortium name="Clinical and Environmental Microbiology Branch: Whole genome sequencing antimicrobial resistance pathogens in the healthcare setting"/>
        </authorList>
    </citation>
    <scope>NUCLEOTIDE SEQUENCE</scope>
    <source>
        <strain evidence="2">2021CK-01020</strain>
    </source>
</reference>
<dbReference type="RefSeq" id="WP_003090024.1">
    <property type="nucleotide sequence ID" value="NZ_AP014622.1"/>
</dbReference>
<evidence type="ECO:0000313" key="2">
    <source>
        <dbReference type="EMBL" id="WOS80814.1"/>
    </source>
</evidence>
<organism evidence="1 3">
    <name type="scientific">Pseudomonas aeruginosa</name>
    <dbReference type="NCBI Taxonomy" id="287"/>
    <lineage>
        <taxon>Bacteria</taxon>
        <taxon>Pseudomonadati</taxon>
        <taxon>Pseudomonadota</taxon>
        <taxon>Gammaproteobacteria</taxon>
        <taxon>Pseudomonadales</taxon>
        <taxon>Pseudomonadaceae</taxon>
        <taxon>Pseudomonas</taxon>
    </lineage>
</organism>
<dbReference type="AlphaFoldDB" id="A0A071LC37"/>
<dbReference type="EMBL" id="CP136986">
    <property type="protein sequence ID" value="WOS80814.1"/>
    <property type="molecule type" value="Genomic_DNA"/>
</dbReference>